<reference evidence="1" key="1">
    <citation type="submission" date="2013-05" db="EMBL/GenBank/DDBJ databases">
        <authorList>
            <person name="Yim A.K.Y."/>
            <person name="Chan T.F."/>
            <person name="Ji K.M."/>
            <person name="Liu X.Y."/>
            <person name="Zhou J.W."/>
            <person name="Li R.Q."/>
            <person name="Yang K.Y."/>
            <person name="Li J."/>
            <person name="Li M."/>
            <person name="Law P.T.W."/>
            <person name="Wu Y.L."/>
            <person name="Cai Z.L."/>
            <person name="Qin H."/>
            <person name="Bao Y."/>
            <person name="Leung R.K.K."/>
            <person name="Ng P.K.S."/>
            <person name="Zou J."/>
            <person name="Zhong X.J."/>
            <person name="Ran P.X."/>
            <person name="Zhong N.S."/>
            <person name="Liu Z.G."/>
            <person name="Tsui S.K.W."/>
        </authorList>
    </citation>
    <scope>NUCLEOTIDE SEQUENCE</scope>
    <source>
        <strain evidence="1">Derf</strain>
        <tissue evidence="1">Whole organism</tissue>
    </source>
</reference>
<evidence type="ECO:0000313" key="2">
    <source>
        <dbReference type="Proteomes" id="UP000790347"/>
    </source>
</evidence>
<organism evidence="1 2">
    <name type="scientific">Dermatophagoides farinae</name>
    <name type="common">American house dust mite</name>
    <dbReference type="NCBI Taxonomy" id="6954"/>
    <lineage>
        <taxon>Eukaryota</taxon>
        <taxon>Metazoa</taxon>
        <taxon>Ecdysozoa</taxon>
        <taxon>Arthropoda</taxon>
        <taxon>Chelicerata</taxon>
        <taxon>Arachnida</taxon>
        <taxon>Acari</taxon>
        <taxon>Acariformes</taxon>
        <taxon>Sarcoptiformes</taxon>
        <taxon>Astigmata</taxon>
        <taxon>Psoroptidia</taxon>
        <taxon>Analgoidea</taxon>
        <taxon>Pyroglyphidae</taxon>
        <taxon>Dermatophagoidinae</taxon>
        <taxon>Dermatophagoides</taxon>
    </lineage>
</organism>
<accession>A0A922HKZ4</accession>
<dbReference type="EMBL" id="ASGP02000007">
    <property type="protein sequence ID" value="KAH9497064.1"/>
    <property type="molecule type" value="Genomic_DNA"/>
</dbReference>
<sequence length="78" mass="8869">MEDSSQKKTKLSNFEIVFRKSSNEIQYSHHSNPISTQQSVLITRISVGGGIICIREYLKHLEIIESGSNTLSNEMKTR</sequence>
<comment type="caution">
    <text evidence="1">The sequence shown here is derived from an EMBL/GenBank/DDBJ whole genome shotgun (WGS) entry which is preliminary data.</text>
</comment>
<dbReference type="AlphaFoldDB" id="A0A922HKZ4"/>
<reference evidence="1" key="2">
    <citation type="journal article" date="2022" name="Res Sq">
        <title>Comparative Genomics Reveals Insights into the Divergent Evolution of Astigmatic Mites and Household Pest Adaptations.</title>
        <authorList>
            <person name="Xiong Q."/>
            <person name="Wan A.T.-Y."/>
            <person name="Liu X.-Y."/>
            <person name="Fung C.S.-H."/>
            <person name="Xiao X."/>
            <person name="Malainual N."/>
            <person name="Hou J."/>
            <person name="Wang L."/>
            <person name="Wang M."/>
            <person name="Yang K."/>
            <person name="Cui Y."/>
            <person name="Leung E."/>
            <person name="Nong W."/>
            <person name="Shin S.-K."/>
            <person name="Au S."/>
            <person name="Jeong K.Y."/>
            <person name="Chew F.T."/>
            <person name="Hui J."/>
            <person name="Leung T.F."/>
            <person name="Tungtrongchitr A."/>
            <person name="Zhong N."/>
            <person name="Liu Z."/>
            <person name="Tsui S."/>
        </authorList>
    </citation>
    <scope>NUCLEOTIDE SEQUENCE</scope>
    <source>
        <strain evidence="1">Derf</strain>
        <tissue evidence="1">Whole organism</tissue>
    </source>
</reference>
<keyword evidence="2" id="KW-1185">Reference proteome</keyword>
<dbReference type="Proteomes" id="UP000790347">
    <property type="component" value="Unassembled WGS sequence"/>
</dbReference>
<evidence type="ECO:0000313" key="1">
    <source>
        <dbReference type="EMBL" id="KAH9497064.1"/>
    </source>
</evidence>
<name>A0A922HKZ4_DERFA</name>
<protein>
    <submittedName>
        <fullName evidence="1">Uncharacterized protein</fullName>
    </submittedName>
</protein>
<gene>
    <name evidence="1" type="ORF">DERF_013075</name>
</gene>
<proteinExistence type="predicted"/>